<dbReference type="CDD" id="cd00291">
    <property type="entry name" value="SirA_YedF_YeeD"/>
    <property type="match status" value="1"/>
</dbReference>
<proteinExistence type="inferred from homology"/>
<protein>
    <submittedName>
        <fullName evidence="3">Sulfurtransferase TusA family protein</fullName>
    </submittedName>
</protein>
<comment type="similarity">
    <text evidence="1">Belongs to the sulfur carrier protein TusA family.</text>
</comment>
<evidence type="ECO:0000313" key="4">
    <source>
        <dbReference type="Proteomes" id="UP001626603"/>
    </source>
</evidence>
<sequence length="80" mass="9133">MGPENKPTAVVDAIGLYCPMPIMMTREAIENLDVGETLQVEADDPAAEEDIRRWAGRVGHKIVKFEKNDRVMRFCIRKMK</sequence>
<dbReference type="Proteomes" id="UP001626603">
    <property type="component" value="Chromosome"/>
</dbReference>
<dbReference type="InterPro" id="IPR001455">
    <property type="entry name" value="TusA-like"/>
</dbReference>
<dbReference type="InterPro" id="IPR036868">
    <property type="entry name" value="TusA-like_sf"/>
</dbReference>
<dbReference type="PANTHER" id="PTHR33279:SF6">
    <property type="entry name" value="SULFUR CARRIER PROTEIN YEDF-RELATED"/>
    <property type="match status" value="1"/>
</dbReference>
<dbReference type="Gene3D" id="3.30.110.40">
    <property type="entry name" value="TusA-like domain"/>
    <property type="match status" value="1"/>
</dbReference>
<dbReference type="AlphaFoldDB" id="A0ABD8AAK6"/>
<reference evidence="3 4" key="1">
    <citation type="submission" date="2023-10" db="EMBL/GenBank/DDBJ databases">
        <title>The complete genome sequence of Methanoculleus palmolei DSM 4273.</title>
        <authorList>
            <person name="Lai S.-J."/>
            <person name="You Y.-T."/>
            <person name="Chen S.-C."/>
        </authorList>
    </citation>
    <scope>NUCLEOTIDE SEQUENCE [LARGE SCALE GENOMIC DNA]</scope>
    <source>
        <strain evidence="3 4">DSM 4273</strain>
    </source>
</reference>
<name>A0ABD8AAK6_9EURY</name>
<keyword evidence="4" id="KW-1185">Reference proteome</keyword>
<evidence type="ECO:0000256" key="1">
    <source>
        <dbReference type="ARBA" id="ARBA00008984"/>
    </source>
</evidence>
<evidence type="ECO:0000259" key="2">
    <source>
        <dbReference type="PROSITE" id="PS01148"/>
    </source>
</evidence>
<evidence type="ECO:0000313" key="3">
    <source>
        <dbReference type="EMBL" id="WOX56057.1"/>
    </source>
</evidence>
<gene>
    <name evidence="3" type="ORF">R6Y95_01675</name>
</gene>
<feature type="domain" description="UPF0033" evidence="2">
    <location>
        <begin position="11"/>
        <end position="35"/>
    </location>
</feature>
<accession>A0ABD8AAK6</accession>
<dbReference type="SUPFAM" id="SSF64307">
    <property type="entry name" value="SirA-like"/>
    <property type="match status" value="1"/>
</dbReference>
<organism evidence="3 4">
    <name type="scientific">Methanoculleus palmolei</name>
    <dbReference type="NCBI Taxonomy" id="72612"/>
    <lineage>
        <taxon>Archaea</taxon>
        <taxon>Methanobacteriati</taxon>
        <taxon>Methanobacteriota</taxon>
        <taxon>Stenosarchaea group</taxon>
        <taxon>Methanomicrobia</taxon>
        <taxon>Methanomicrobiales</taxon>
        <taxon>Methanomicrobiaceae</taxon>
        <taxon>Methanoculleus</taxon>
    </lineage>
</organism>
<dbReference type="Pfam" id="PF01206">
    <property type="entry name" value="TusA"/>
    <property type="match status" value="1"/>
</dbReference>
<dbReference type="PROSITE" id="PS01148">
    <property type="entry name" value="UPF0033"/>
    <property type="match status" value="1"/>
</dbReference>
<dbReference type="EMBL" id="CP137641">
    <property type="protein sequence ID" value="WOX56057.1"/>
    <property type="molecule type" value="Genomic_DNA"/>
</dbReference>
<dbReference type="PANTHER" id="PTHR33279">
    <property type="entry name" value="SULFUR CARRIER PROTEIN YEDF-RELATED"/>
    <property type="match status" value="1"/>
</dbReference>